<name>A0A8T1TAX3_CHESE</name>
<dbReference type="PANTHER" id="PTHR45749:SF23">
    <property type="entry name" value="ZINC FINGER MYM-TYPE PROTEIN 1-LIKE"/>
    <property type="match status" value="1"/>
</dbReference>
<proteinExistence type="predicted"/>
<reference evidence="2 3" key="1">
    <citation type="journal article" date="2020" name="G3 (Bethesda)">
        <title>Draft Genome of the Common Snapping Turtle, Chelydra serpentina, a Model for Phenotypic Plasticity in Reptiles.</title>
        <authorList>
            <person name="Das D."/>
            <person name="Singh S.K."/>
            <person name="Bierstedt J."/>
            <person name="Erickson A."/>
            <person name="Galli G.L.J."/>
            <person name="Crossley D.A. 2nd"/>
            <person name="Rhen T."/>
        </authorList>
    </citation>
    <scope>NUCLEOTIDE SEQUENCE [LARGE SCALE GENOMIC DNA]</scope>
    <source>
        <strain evidence="2">KW</strain>
    </source>
</reference>
<comment type="caution">
    <text evidence="2">The sequence shown here is derived from an EMBL/GenBank/DDBJ whole genome shotgun (WGS) entry which is preliminary data.</text>
</comment>
<dbReference type="EMBL" id="JAHGAV010000020">
    <property type="protein sequence ID" value="KAG6937963.1"/>
    <property type="molecule type" value="Genomic_DNA"/>
</dbReference>
<organism evidence="2 3">
    <name type="scientific">Chelydra serpentina</name>
    <name type="common">Snapping turtle</name>
    <name type="synonym">Testudo serpentina</name>
    <dbReference type="NCBI Taxonomy" id="8475"/>
    <lineage>
        <taxon>Eukaryota</taxon>
        <taxon>Metazoa</taxon>
        <taxon>Chordata</taxon>
        <taxon>Craniata</taxon>
        <taxon>Vertebrata</taxon>
        <taxon>Euteleostomi</taxon>
        <taxon>Archelosauria</taxon>
        <taxon>Testudinata</taxon>
        <taxon>Testudines</taxon>
        <taxon>Cryptodira</taxon>
        <taxon>Durocryptodira</taxon>
        <taxon>Americhelydia</taxon>
        <taxon>Chelydroidea</taxon>
        <taxon>Chelydridae</taxon>
        <taxon>Chelydra</taxon>
    </lineage>
</organism>
<accession>A0A8T1TAX3</accession>
<protein>
    <submittedName>
        <fullName evidence="2">Zinc finger MYM-type containing 1</fullName>
    </submittedName>
</protein>
<gene>
    <name evidence="2" type="ORF">G0U57_007812</name>
</gene>
<sequence length="491" mass="56253">MCKFVQRCKLSGRINSVLLAQFEKECSYWRKVLKRVVATVKLLSSLRLPLRGHDESALSNRKGNFLIYLEYLSEFDDFLKEHFKNYRYCGSGKTKFLTHQTIDEFISIMAEWLRNQFNDEVKDAKYYSIIVDLTPDVSYVDQLTLILRYVTGNGEVVEQFLGFVLLKSHTSECLETTVLEIIANLCLDIKNCRGQSFDNAANMAGKYSGLQARLNNASPSALFIPRSSPSLNLICNAAAESCKGATHFFDFVQNMYAFFPVSTHWWNMLQSRLEQANEKHLTVKRICDTRWSACADAVLALKMSYDDKKKTLLDIGTSNSEKLREKTEAKLLAEKFEKYNIAVFTLLWNSLLQRINAVSKLLQKSDTNLLNAAQLLASVTSFVMEVRNDYSSVEAKALTLTENIGSSDISEEKRKKTRKLFLDETRNNEINLKGKEIIIEIINVICDTKIVQLQSRSESLKKTVDLFCVFFDRSMDENAKSHYSLKLSEFY</sequence>
<dbReference type="AlphaFoldDB" id="A0A8T1TAX3"/>
<dbReference type="InterPro" id="IPR025398">
    <property type="entry name" value="DUF4371"/>
</dbReference>
<dbReference type="Pfam" id="PF14291">
    <property type="entry name" value="DUF4371"/>
    <property type="match status" value="1"/>
</dbReference>
<dbReference type="PANTHER" id="PTHR45749">
    <property type="match status" value="1"/>
</dbReference>
<evidence type="ECO:0000313" key="3">
    <source>
        <dbReference type="Proteomes" id="UP000765507"/>
    </source>
</evidence>
<dbReference type="SUPFAM" id="SSF53098">
    <property type="entry name" value="Ribonuclease H-like"/>
    <property type="match status" value="1"/>
</dbReference>
<keyword evidence="3" id="KW-1185">Reference proteome</keyword>
<dbReference type="OrthoDB" id="6617140at2759"/>
<evidence type="ECO:0000259" key="1">
    <source>
        <dbReference type="Pfam" id="PF14291"/>
    </source>
</evidence>
<dbReference type="Proteomes" id="UP000765507">
    <property type="component" value="Unassembled WGS sequence"/>
</dbReference>
<feature type="domain" description="DUF4371" evidence="1">
    <location>
        <begin position="32"/>
        <end position="209"/>
    </location>
</feature>
<evidence type="ECO:0000313" key="2">
    <source>
        <dbReference type="EMBL" id="KAG6937963.1"/>
    </source>
</evidence>
<dbReference type="InterPro" id="IPR012337">
    <property type="entry name" value="RNaseH-like_sf"/>
</dbReference>